<dbReference type="InterPro" id="IPR035986">
    <property type="entry name" value="PKD_dom_sf"/>
</dbReference>
<dbReference type="Gene3D" id="2.60.40.10">
    <property type="entry name" value="Immunoglobulins"/>
    <property type="match status" value="3"/>
</dbReference>
<evidence type="ECO:0000256" key="1">
    <source>
        <dbReference type="ARBA" id="ARBA00004370"/>
    </source>
</evidence>
<dbReference type="STRING" id="51511.ENSCSAVP00000006318"/>
<accession>H2YLW6</accession>
<dbReference type="InParanoid" id="H2YLW6"/>
<keyword evidence="5" id="KW-0325">Glycoprotein</keyword>
<dbReference type="eggNOG" id="ENOG502QR8M">
    <property type="taxonomic scope" value="Eukaryota"/>
</dbReference>
<dbReference type="InterPro" id="IPR029865">
    <property type="entry name" value="KIAA0319-like"/>
</dbReference>
<dbReference type="GO" id="GO:0016020">
    <property type="term" value="C:membrane"/>
    <property type="evidence" value="ECO:0007669"/>
    <property type="project" value="UniProtKB-SubCell"/>
</dbReference>
<dbReference type="PANTHER" id="PTHR46182">
    <property type="entry name" value="FI19480P1"/>
    <property type="match status" value="1"/>
</dbReference>
<organism evidence="6 7">
    <name type="scientific">Ciona savignyi</name>
    <name type="common">Pacific transparent sea squirt</name>
    <dbReference type="NCBI Taxonomy" id="51511"/>
    <lineage>
        <taxon>Eukaryota</taxon>
        <taxon>Metazoa</taxon>
        <taxon>Chordata</taxon>
        <taxon>Tunicata</taxon>
        <taxon>Ascidiacea</taxon>
        <taxon>Phlebobranchia</taxon>
        <taxon>Cionidae</taxon>
        <taxon>Ciona</taxon>
    </lineage>
</organism>
<name>H2YLW6_CIOSA</name>
<dbReference type="GO" id="GO:0001764">
    <property type="term" value="P:neuron migration"/>
    <property type="evidence" value="ECO:0007669"/>
    <property type="project" value="TreeGrafter"/>
</dbReference>
<evidence type="ECO:0000256" key="2">
    <source>
        <dbReference type="ARBA" id="ARBA00022692"/>
    </source>
</evidence>
<keyword evidence="4" id="KW-0472">Membrane</keyword>
<evidence type="ECO:0000313" key="6">
    <source>
        <dbReference type="Ensembl" id="ENSCSAVP00000006318.1"/>
    </source>
</evidence>
<protein>
    <recommendedName>
        <fullName evidence="8">PKD domain-containing protein</fullName>
    </recommendedName>
</protein>
<evidence type="ECO:0008006" key="8">
    <source>
        <dbReference type="Google" id="ProtNLM"/>
    </source>
</evidence>
<dbReference type="Ensembl" id="ENSCSAVT00000006397.1">
    <property type="protein sequence ID" value="ENSCSAVP00000006318.1"/>
    <property type="gene ID" value="ENSCSAVG00000003784.1"/>
</dbReference>
<keyword evidence="2" id="KW-0812">Transmembrane</keyword>
<sequence length="239" mass="25907">MQSGKQDSTLKLSSLTAGKYRFKVEVTDQNGYGEALVNVTVLEVLRVNQPPVAVISPNTVNQVLTLPNDATVLDGSGSHDDDGIISYHWKLLQGPLQKDDAKDENILQDGQILKLENLIVGSYTYKLTVTDTDGLTNSTLAHVLVNKGIDNKPIANAGVQQLITLPQDSAVLCGNQSRDDWGIVSYEWSLSPDSVNQVVDLQGARSDCLHVSKLVVGEYKFQLVVTDKAKQTDTATVSV</sequence>
<dbReference type="Pfam" id="PF22352">
    <property type="entry name" value="K319L-like_PKD"/>
    <property type="match status" value="2"/>
</dbReference>
<dbReference type="GO" id="GO:0031410">
    <property type="term" value="C:cytoplasmic vesicle"/>
    <property type="evidence" value="ECO:0007669"/>
    <property type="project" value="TreeGrafter"/>
</dbReference>
<dbReference type="HOGENOM" id="CLU_1163390_0_0_1"/>
<dbReference type="GeneTree" id="ENSGT00940000171228"/>
<dbReference type="InterPro" id="IPR013783">
    <property type="entry name" value="Ig-like_fold"/>
</dbReference>
<dbReference type="AlphaFoldDB" id="H2YLW6"/>
<reference evidence="6" key="3">
    <citation type="submission" date="2025-09" db="UniProtKB">
        <authorList>
            <consortium name="Ensembl"/>
        </authorList>
    </citation>
    <scope>IDENTIFICATION</scope>
</reference>
<dbReference type="OMA" id="GNQVEMK"/>
<reference evidence="7" key="1">
    <citation type="submission" date="2003-08" db="EMBL/GenBank/DDBJ databases">
        <authorList>
            <person name="Birren B."/>
            <person name="Nusbaum C."/>
            <person name="Abebe A."/>
            <person name="Abouelleil A."/>
            <person name="Adekoya E."/>
            <person name="Ait-zahra M."/>
            <person name="Allen N."/>
            <person name="Allen T."/>
            <person name="An P."/>
            <person name="Anderson M."/>
            <person name="Anderson S."/>
            <person name="Arachchi H."/>
            <person name="Armbruster J."/>
            <person name="Bachantsang P."/>
            <person name="Baldwin J."/>
            <person name="Barry A."/>
            <person name="Bayul T."/>
            <person name="Blitshsteyn B."/>
            <person name="Bloom T."/>
            <person name="Blye J."/>
            <person name="Boguslavskiy L."/>
            <person name="Borowsky M."/>
            <person name="Boukhgalter B."/>
            <person name="Brunache A."/>
            <person name="Butler J."/>
            <person name="Calixte N."/>
            <person name="Calvo S."/>
            <person name="Camarata J."/>
            <person name="Campo K."/>
            <person name="Chang J."/>
            <person name="Cheshatsang Y."/>
            <person name="Citroen M."/>
            <person name="Collymore A."/>
            <person name="Considine T."/>
            <person name="Cook A."/>
            <person name="Cooke P."/>
            <person name="Corum B."/>
            <person name="Cuomo C."/>
            <person name="David R."/>
            <person name="Dawoe T."/>
            <person name="Degray S."/>
            <person name="Dodge S."/>
            <person name="Dooley K."/>
            <person name="Dorje P."/>
            <person name="Dorjee K."/>
            <person name="Dorris L."/>
            <person name="Duffey N."/>
            <person name="Dupes A."/>
            <person name="Elkins T."/>
            <person name="Engels R."/>
            <person name="Erickson J."/>
            <person name="Farina A."/>
            <person name="Faro S."/>
            <person name="Ferreira P."/>
            <person name="Fischer H."/>
            <person name="Fitzgerald M."/>
            <person name="Foley K."/>
            <person name="Gage D."/>
            <person name="Galagan J."/>
            <person name="Gearin G."/>
            <person name="Gnerre S."/>
            <person name="Gnirke A."/>
            <person name="Goyette A."/>
            <person name="Graham J."/>
            <person name="Grandbois E."/>
            <person name="Gyaltsen K."/>
            <person name="Hafez N."/>
            <person name="Hagopian D."/>
            <person name="Hagos B."/>
            <person name="Hall J."/>
            <person name="Hatcher B."/>
            <person name="Heller A."/>
            <person name="Higgins H."/>
            <person name="Honan T."/>
            <person name="Horn A."/>
            <person name="Houde N."/>
            <person name="Hughes L."/>
            <person name="Hulme W."/>
            <person name="Husby E."/>
            <person name="Iliev I."/>
            <person name="Jaffe D."/>
            <person name="Jones C."/>
            <person name="Kamal M."/>
            <person name="Kamat A."/>
            <person name="Kamvysselis M."/>
            <person name="Karlsson E."/>
            <person name="Kells C."/>
            <person name="Kieu A."/>
            <person name="Kisner P."/>
            <person name="Kodira C."/>
            <person name="Kulbokas E."/>
            <person name="Labutti K."/>
            <person name="Lama D."/>
            <person name="Landers T."/>
            <person name="Leger J."/>
            <person name="Levine S."/>
            <person name="Lewis D."/>
            <person name="Lewis T."/>
            <person name="Lindblad-toh K."/>
            <person name="Liu X."/>
            <person name="Lokyitsang T."/>
            <person name="Lokyitsang Y."/>
            <person name="Lucien O."/>
            <person name="Lui A."/>
            <person name="Ma L.J."/>
            <person name="Mabbitt R."/>
            <person name="Macdonald J."/>
            <person name="Maclean C."/>
            <person name="Major J."/>
            <person name="Manning J."/>
            <person name="Marabella R."/>
            <person name="Maru K."/>
            <person name="Matthews C."/>
            <person name="Mauceli E."/>
            <person name="Mccarthy M."/>
            <person name="Mcdonough S."/>
            <person name="Mcghee T."/>
            <person name="Meldrim J."/>
            <person name="Meneus L."/>
            <person name="Mesirov J."/>
            <person name="Mihalev A."/>
            <person name="Mihova T."/>
            <person name="Mikkelsen T."/>
            <person name="Mlenga V."/>
            <person name="Moru K."/>
            <person name="Mozes J."/>
            <person name="Mulrain L."/>
            <person name="Munson G."/>
            <person name="Naylor J."/>
            <person name="Newes C."/>
            <person name="Nguyen C."/>
            <person name="Nguyen N."/>
            <person name="Nguyen T."/>
            <person name="Nicol R."/>
            <person name="Nielsen C."/>
            <person name="Nizzari M."/>
            <person name="Norbu C."/>
            <person name="Norbu N."/>
            <person name="O'donnell P."/>
            <person name="Okoawo O."/>
            <person name="O'leary S."/>
            <person name="Omotosho B."/>
            <person name="O'neill K."/>
            <person name="Osman S."/>
            <person name="Parker S."/>
            <person name="Perrin D."/>
            <person name="Phunkhang P."/>
            <person name="Piqani B."/>
            <person name="Purcell S."/>
            <person name="Rachupka T."/>
            <person name="Ramasamy U."/>
            <person name="Rameau R."/>
            <person name="Ray V."/>
            <person name="Raymond C."/>
            <person name="Retta R."/>
            <person name="Richardson S."/>
            <person name="Rise C."/>
            <person name="Rodriguez J."/>
            <person name="Rogers J."/>
            <person name="Rogov P."/>
            <person name="Rutman M."/>
            <person name="Schupbach R."/>
            <person name="Seaman C."/>
            <person name="Settipalli S."/>
            <person name="Sharpe T."/>
            <person name="Sheridan J."/>
            <person name="Sherpa N."/>
            <person name="Shi J."/>
            <person name="Smirnov S."/>
            <person name="Smith C."/>
            <person name="Sougnez C."/>
            <person name="Spencer B."/>
            <person name="Stalker J."/>
            <person name="Stange-thomann N."/>
            <person name="Stavropoulos S."/>
            <person name="Stetson K."/>
            <person name="Stone C."/>
            <person name="Stone S."/>
            <person name="Stubbs M."/>
            <person name="Talamas J."/>
            <person name="Tchuinga P."/>
            <person name="Tenzing P."/>
            <person name="Tesfaye S."/>
            <person name="Theodore J."/>
            <person name="Thoulutsang Y."/>
            <person name="Topham K."/>
            <person name="Towey S."/>
            <person name="Tsamla T."/>
            <person name="Tsomo N."/>
            <person name="Vallee D."/>
            <person name="Vassiliev H."/>
            <person name="Venkataraman V."/>
            <person name="Vinson J."/>
            <person name="Vo A."/>
            <person name="Wade C."/>
            <person name="Wang S."/>
            <person name="Wangchuk T."/>
            <person name="Wangdi T."/>
            <person name="Whittaker C."/>
            <person name="Wilkinson J."/>
            <person name="Wu Y."/>
            <person name="Wyman D."/>
            <person name="Yadav S."/>
            <person name="Yang S."/>
            <person name="Yang X."/>
            <person name="Yeager S."/>
            <person name="Yee E."/>
            <person name="Young G."/>
            <person name="Zainoun J."/>
            <person name="Zembeck L."/>
            <person name="Zimmer A."/>
            <person name="Zody M."/>
            <person name="Lander E."/>
        </authorList>
    </citation>
    <scope>NUCLEOTIDE SEQUENCE [LARGE SCALE GENOMIC DNA]</scope>
</reference>
<keyword evidence="3" id="KW-1133">Transmembrane helix</keyword>
<comment type="subcellular location">
    <subcellularLocation>
        <location evidence="1">Membrane</location>
    </subcellularLocation>
</comment>
<evidence type="ECO:0000256" key="5">
    <source>
        <dbReference type="ARBA" id="ARBA00023180"/>
    </source>
</evidence>
<proteinExistence type="predicted"/>
<dbReference type="FunFam" id="2.60.40.10:FF:000061">
    <property type="entry name" value="Dyslexia-associated protein KIAA0319 homolog"/>
    <property type="match status" value="1"/>
</dbReference>
<reference evidence="6" key="2">
    <citation type="submission" date="2025-08" db="UniProtKB">
        <authorList>
            <consortium name="Ensembl"/>
        </authorList>
    </citation>
    <scope>IDENTIFICATION</scope>
</reference>
<evidence type="ECO:0000313" key="7">
    <source>
        <dbReference type="Proteomes" id="UP000007875"/>
    </source>
</evidence>
<dbReference type="SUPFAM" id="SSF49299">
    <property type="entry name" value="PKD domain"/>
    <property type="match status" value="2"/>
</dbReference>
<evidence type="ECO:0000256" key="4">
    <source>
        <dbReference type="ARBA" id="ARBA00023136"/>
    </source>
</evidence>
<evidence type="ECO:0000256" key="3">
    <source>
        <dbReference type="ARBA" id="ARBA00022989"/>
    </source>
</evidence>
<dbReference type="Proteomes" id="UP000007875">
    <property type="component" value="Unassembled WGS sequence"/>
</dbReference>
<keyword evidence="7" id="KW-1185">Reference proteome</keyword>
<dbReference type="PANTHER" id="PTHR46182:SF2">
    <property type="entry name" value="FI19480P1"/>
    <property type="match status" value="1"/>
</dbReference>